<reference evidence="1 2" key="1">
    <citation type="submission" date="2015-04" db="EMBL/GenBank/DDBJ databases">
        <authorList>
            <person name="Syromyatnikov M.Y."/>
            <person name="Popov V.N."/>
        </authorList>
    </citation>
    <scope>NUCLEOTIDE SEQUENCE [LARGE SCALE GENOMIC DNA]</scope>
</reference>
<organism evidence="1 2">
    <name type="scientific">Clunio marinus</name>
    <dbReference type="NCBI Taxonomy" id="568069"/>
    <lineage>
        <taxon>Eukaryota</taxon>
        <taxon>Metazoa</taxon>
        <taxon>Ecdysozoa</taxon>
        <taxon>Arthropoda</taxon>
        <taxon>Hexapoda</taxon>
        <taxon>Insecta</taxon>
        <taxon>Pterygota</taxon>
        <taxon>Neoptera</taxon>
        <taxon>Endopterygota</taxon>
        <taxon>Diptera</taxon>
        <taxon>Nematocera</taxon>
        <taxon>Chironomoidea</taxon>
        <taxon>Chironomidae</taxon>
        <taxon>Clunio</taxon>
    </lineage>
</organism>
<dbReference type="STRING" id="568069.A0A1J1J2V7"/>
<dbReference type="AlphaFoldDB" id="A0A1J1J2V7"/>
<evidence type="ECO:0000313" key="1">
    <source>
        <dbReference type="EMBL" id="CRL05185.1"/>
    </source>
</evidence>
<gene>
    <name evidence="1" type="primary">putative AGAP003846-PA</name>
    <name evidence="1" type="ORF">CLUMA_CG018107</name>
</gene>
<evidence type="ECO:0000313" key="2">
    <source>
        <dbReference type="Proteomes" id="UP000183832"/>
    </source>
</evidence>
<dbReference type="Proteomes" id="UP000183832">
    <property type="component" value="Unassembled WGS sequence"/>
</dbReference>
<name>A0A1J1J2V7_9DIPT</name>
<dbReference type="EMBL" id="CVRI01000064">
    <property type="protein sequence ID" value="CRL05185.1"/>
    <property type="molecule type" value="Genomic_DNA"/>
</dbReference>
<accession>A0A1J1J2V7</accession>
<keyword evidence="2" id="KW-1185">Reference proteome</keyword>
<sequence length="323" mass="38231">MSLRYLRNIKQQHNLDYFHHKTQSDMKFHIMKVLNMRSENSTLDRYVSSLFNLNNLNPTYIFRLPDKKNRTLVFRKSDFTTAVFPNITNVNKFTKSSERLQTSSSSKHQIKLKNDDFLDELKHERNIFDNNIYDDYEEMKKIVEENVRSEKDFIKLMTELNEDLNEEDYREKYHQSMNQKKSSHKKPSKTNHKIDEWEEFGLNGWSGAMVETKKEFPKREKPKSSTALATLFTPFDQLGLLRPIETQSSESSQDANIKMEEISDHLSSILLKDEQILLNKTGRLPNKSPRWPITTTRDQHGDNDIFLARANNPFGHSTKWKYK</sequence>
<protein>
    <submittedName>
        <fullName evidence="1">CLUMA_CG018107, isoform A</fullName>
    </submittedName>
</protein>
<proteinExistence type="predicted"/>
<dbReference type="OrthoDB" id="5841574at2759"/>